<feature type="compositionally biased region" description="Basic residues" evidence="1">
    <location>
        <begin position="179"/>
        <end position="189"/>
    </location>
</feature>
<proteinExistence type="predicted"/>
<dbReference type="Proteomes" id="UP001189429">
    <property type="component" value="Unassembled WGS sequence"/>
</dbReference>
<feature type="non-terminal residue" evidence="2">
    <location>
        <position position="236"/>
    </location>
</feature>
<dbReference type="EMBL" id="CAUYUJ010006545">
    <property type="protein sequence ID" value="CAK0817735.1"/>
    <property type="molecule type" value="Genomic_DNA"/>
</dbReference>
<organism evidence="2 3">
    <name type="scientific">Prorocentrum cordatum</name>
    <dbReference type="NCBI Taxonomy" id="2364126"/>
    <lineage>
        <taxon>Eukaryota</taxon>
        <taxon>Sar</taxon>
        <taxon>Alveolata</taxon>
        <taxon>Dinophyceae</taxon>
        <taxon>Prorocentrales</taxon>
        <taxon>Prorocentraceae</taxon>
        <taxon>Prorocentrum</taxon>
    </lineage>
</organism>
<name>A0ABN9RG53_9DINO</name>
<gene>
    <name evidence="2" type="ORF">PCOR1329_LOCUS20241</name>
</gene>
<feature type="region of interest" description="Disordered" evidence="1">
    <location>
        <begin position="42"/>
        <end position="192"/>
    </location>
</feature>
<accession>A0ABN9RG53</accession>
<feature type="compositionally biased region" description="Low complexity" evidence="1">
    <location>
        <begin position="69"/>
        <end position="81"/>
    </location>
</feature>
<comment type="caution">
    <text evidence="2">The sequence shown here is derived from an EMBL/GenBank/DDBJ whole genome shotgun (WGS) entry which is preliminary data.</text>
</comment>
<keyword evidence="3" id="KW-1185">Reference proteome</keyword>
<feature type="compositionally biased region" description="Gly residues" evidence="1">
    <location>
        <begin position="153"/>
        <end position="162"/>
    </location>
</feature>
<protein>
    <submittedName>
        <fullName evidence="2">Uncharacterized protein</fullName>
    </submittedName>
</protein>
<sequence>EGAAAAAPRARRPALAAESGGLRWRGWPCCSARRAARRRRCLCSGGAGGPSAWRPGSSGTRPRPRTARQRAPGAGRAPAAGLRRRAPGGAAGPPARGAGAGGGVLARARLQRAPRQRRERVFQLRPRPRRPRDVHAGPGNPPRAADSARALPGAGGGHGRGVVGALPPAPVRAPAPLRQRQRGHRRRAAPHLQLRPVRGGRAGLRGPHPGDRPARLRVRVALRRRDHWCGSHSVWR</sequence>
<evidence type="ECO:0000313" key="3">
    <source>
        <dbReference type="Proteomes" id="UP001189429"/>
    </source>
</evidence>
<feature type="compositionally biased region" description="Basic residues" evidence="1">
    <location>
        <begin position="109"/>
        <end position="118"/>
    </location>
</feature>
<evidence type="ECO:0000313" key="2">
    <source>
        <dbReference type="EMBL" id="CAK0817735.1"/>
    </source>
</evidence>
<reference evidence="2" key="1">
    <citation type="submission" date="2023-10" db="EMBL/GenBank/DDBJ databases">
        <authorList>
            <person name="Chen Y."/>
            <person name="Shah S."/>
            <person name="Dougan E. K."/>
            <person name="Thang M."/>
            <person name="Chan C."/>
        </authorList>
    </citation>
    <scope>NUCLEOTIDE SEQUENCE [LARGE SCALE GENOMIC DNA]</scope>
</reference>
<evidence type="ECO:0000256" key="1">
    <source>
        <dbReference type="SAM" id="MobiDB-lite"/>
    </source>
</evidence>
<feature type="non-terminal residue" evidence="2">
    <location>
        <position position="1"/>
    </location>
</feature>